<keyword evidence="2" id="KW-1185">Reference proteome</keyword>
<evidence type="ECO:0000313" key="2">
    <source>
        <dbReference type="Proteomes" id="UP000532440"/>
    </source>
</evidence>
<organism evidence="1 2">
    <name type="scientific">Quisquiliibacterium transsilvanicum</name>
    <dbReference type="NCBI Taxonomy" id="1549638"/>
    <lineage>
        <taxon>Bacteria</taxon>
        <taxon>Pseudomonadati</taxon>
        <taxon>Pseudomonadota</taxon>
        <taxon>Betaproteobacteria</taxon>
        <taxon>Burkholderiales</taxon>
        <taxon>Burkholderiaceae</taxon>
        <taxon>Quisquiliibacterium</taxon>
    </lineage>
</organism>
<accession>A0A7W8HM39</accession>
<dbReference type="Proteomes" id="UP000532440">
    <property type="component" value="Unassembled WGS sequence"/>
</dbReference>
<reference evidence="1 2" key="1">
    <citation type="submission" date="2020-08" db="EMBL/GenBank/DDBJ databases">
        <title>Genomic Encyclopedia of Type Strains, Phase IV (KMG-IV): sequencing the most valuable type-strain genomes for metagenomic binning, comparative biology and taxonomic classification.</title>
        <authorList>
            <person name="Goeker M."/>
        </authorList>
    </citation>
    <scope>NUCLEOTIDE SEQUENCE [LARGE SCALE GENOMIC DNA]</scope>
    <source>
        <strain evidence="1 2">DSM 29781</strain>
    </source>
</reference>
<dbReference type="AlphaFoldDB" id="A0A7W8HM39"/>
<name>A0A7W8HM39_9BURK</name>
<proteinExistence type="predicted"/>
<protein>
    <submittedName>
        <fullName evidence="1">Uncharacterized protein</fullName>
    </submittedName>
</protein>
<gene>
    <name evidence="1" type="ORF">HNQ70_003923</name>
</gene>
<dbReference type="RefSeq" id="WP_183970746.1">
    <property type="nucleotide sequence ID" value="NZ_BAABEW010000005.1"/>
</dbReference>
<comment type="caution">
    <text evidence="1">The sequence shown here is derived from an EMBL/GenBank/DDBJ whole genome shotgun (WGS) entry which is preliminary data.</text>
</comment>
<sequence>MSKVLLLSAMRRSSRLGSQWRVIYRVEAAKVHLLVTAVAVHDYQRT</sequence>
<evidence type="ECO:0000313" key="1">
    <source>
        <dbReference type="EMBL" id="MBB5273891.1"/>
    </source>
</evidence>
<dbReference type="EMBL" id="JACHGB010000009">
    <property type="protein sequence ID" value="MBB5273891.1"/>
    <property type="molecule type" value="Genomic_DNA"/>
</dbReference>